<feature type="domain" description="Glycosyltransferase subfamily 4-like N-terminal" evidence="2">
    <location>
        <begin position="18"/>
        <end position="177"/>
    </location>
</feature>
<dbReference type="InterPro" id="IPR001296">
    <property type="entry name" value="Glyco_trans_1"/>
</dbReference>
<dbReference type="STRING" id="1802436.A2370_02965"/>
<dbReference type="GO" id="GO:0016757">
    <property type="term" value="F:glycosyltransferase activity"/>
    <property type="evidence" value="ECO:0007669"/>
    <property type="project" value="InterPro"/>
</dbReference>
<organism evidence="3 4">
    <name type="scientific">Candidatus Vogelbacteria bacterium RIFOXYB1_FULL_42_16</name>
    <dbReference type="NCBI Taxonomy" id="1802436"/>
    <lineage>
        <taxon>Bacteria</taxon>
        <taxon>Candidatus Vogeliibacteriota</taxon>
    </lineage>
</organism>
<evidence type="ECO:0000259" key="1">
    <source>
        <dbReference type="Pfam" id="PF00534"/>
    </source>
</evidence>
<dbReference type="AlphaFoldDB" id="A0A1G2QEV9"/>
<dbReference type="Proteomes" id="UP000176222">
    <property type="component" value="Unassembled WGS sequence"/>
</dbReference>
<dbReference type="PANTHER" id="PTHR45947">
    <property type="entry name" value="SULFOQUINOVOSYL TRANSFERASE SQD2"/>
    <property type="match status" value="1"/>
</dbReference>
<proteinExistence type="predicted"/>
<dbReference type="CDD" id="cd03801">
    <property type="entry name" value="GT4_PimA-like"/>
    <property type="match status" value="1"/>
</dbReference>
<evidence type="ECO:0008006" key="5">
    <source>
        <dbReference type="Google" id="ProtNLM"/>
    </source>
</evidence>
<feature type="domain" description="Glycosyl transferase family 1" evidence="1">
    <location>
        <begin position="193"/>
        <end position="355"/>
    </location>
</feature>
<comment type="caution">
    <text evidence="3">The sequence shown here is derived from an EMBL/GenBank/DDBJ whole genome shotgun (WGS) entry which is preliminary data.</text>
</comment>
<dbReference type="Pfam" id="PF00534">
    <property type="entry name" value="Glycos_transf_1"/>
    <property type="match status" value="1"/>
</dbReference>
<evidence type="ECO:0000313" key="3">
    <source>
        <dbReference type="EMBL" id="OHA59120.1"/>
    </source>
</evidence>
<protein>
    <recommendedName>
        <fullName evidence="5">Glycosyl transferase family 1 domain-containing protein</fullName>
    </recommendedName>
</protein>
<dbReference type="Pfam" id="PF13439">
    <property type="entry name" value="Glyco_transf_4"/>
    <property type="match status" value="1"/>
</dbReference>
<dbReference type="EMBL" id="MHTH01000005">
    <property type="protein sequence ID" value="OHA59120.1"/>
    <property type="molecule type" value="Genomic_DNA"/>
</dbReference>
<reference evidence="3 4" key="1">
    <citation type="journal article" date="2016" name="Nat. Commun.">
        <title>Thousands of microbial genomes shed light on interconnected biogeochemical processes in an aquifer system.</title>
        <authorList>
            <person name="Anantharaman K."/>
            <person name="Brown C.T."/>
            <person name="Hug L.A."/>
            <person name="Sharon I."/>
            <person name="Castelle C.J."/>
            <person name="Probst A.J."/>
            <person name="Thomas B.C."/>
            <person name="Singh A."/>
            <person name="Wilkins M.J."/>
            <person name="Karaoz U."/>
            <person name="Brodie E.L."/>
            <person name="Williams K.H."/>
            <person name="Hubbard S.S."/>
            <person name="Banfield J.F."/>
        </authorList>
    </citation>
    <scope>NUCLEOTIDE SEQUENCE [LARGE SCALE GENOMIC DNA]</scope>
</reference>
<dbReference type="Gene3D" id="3.40.50.2000">
    <property type="entry name" value="Glycogen Phosphorylase B"/>
    <property type="match status" value="2"/>
</dbReference>
<dbReference type="InterPro" id="IPR028098">
    <property type="entry name" value="Glyco_trans_4-like_N"/>
</dbReference>
<evidence type="ECO:0000313" key="4">
    <source>
        <dbReference type="Proteomes" id="UP000176222"/>
    </source>
</evidence>
<dbReference type="InterPro" id="IPR050194">
    <property type="entry name" value="Glycosyltransferase_grp1"/>
</dbReference>
<dbReference type="PANTHER" id="PTHR45947:SF3">
    <property type="entry name" value="SULFOQUINOVOSYL TRANSFERASE SQD2"/>
    <property type="match status" value="1"/>
</dbReference>
<sequence>MSEKPVILIATGLFPPDIGGPATYSKILAEELPARGFEVKILSFGEVRKYPKIIRHFIYFLKIIKRGWSADIIYAQDPVSVGLPVMFASFCLGRSYWLKVVGDYAWEQGSQRAGVMEMLDIFSAKKTDDSFLVRILKSTQTLVAKRAKKIIVPSQYLKKIISNWGINSEKVKVIYNAFEGKNLELNLDQARLELGLDLGDKILISVGRLVPWKGFLTLIAIMPKILVKYPSTKLLIVGDGPEENNLADQIKENNLEKSIIMLGRLEQLKLFKYLRTADLFILNTAYEGFSHQLLEVMNLGTPIATTRIGGNPELINDSKNGLLFGYDNQEEIFLAIDKIFTDQTLADNLVSSAKETAKGFTRAKMVDSLVTEFKKCE</sequence>
<dbReference type="SUPFAM" id="SSF53756">
    <property type="entry name" value="UDP-Glycosyltransferase/glycogen phosphorylase"/>
    <property type="match status" value="1"/>
</dbReference>
<gene>
    <name evidence="3" type="ORF">A2370_02965</name>
</gene>
<accession>A0A1G2QEV9</accession>
<evidence type="ECO:0000259" key="2">
    <source>
        <dbReference type="Pfam" id="PF13439"/>
    </source>
</evidence>
<name>A0A1G2QEV9_9BACT</name>